<evidence type="ECO:0000313" key="4">
    <source>
        <dbReference type="Proteomes" id="UP000034883"/>
    </source>
</evidence>
<reference evidence="3 4" key="1">
    <citation type="submission" date="2015-03" db="EMBL/GenBank/DDBJ databases">
        <title>Genome assembly of Sandaracinus amylolyticus DSM 53668.</title>
        <authorList>
            <person name="Sharma G."/>
            <person name="Subramanian S."/>
        </authorList>
    </citation>
    <scope>NUCLEOTIDE SEQUENCE [LARGE SCALE GENOMIC DNA]</scope>
    <source>
        <strain evidence="3 4">DSM 53668</strain>
    </source>
</reference>
<dbReference type="InterPro" id="IPR036291">
    <property type="entry name" value="NAD(P)-bd_dom_sf"/>
</dbReference>
<dbReference type="EMBL" id="CP011125">
    <property type="protein sequence ID" value="AKF04529.1"/>
    <property type="molecule type" value="Genomic_DNA"/>
</dbReference>
<dbReference type="PANTHER" id="PTHR42879:SF6">
    <property type="entry name" value="NADPH-DEPENDENT REDUCTASE BACG"/>
    <property type="match status" value="1"/>
</dbReference>
<dbReference type="STRING" id="927083.DB32_001678"/>
<protein>
    <submittedName>
        <fullName evidence="3">Dehydrogenase</fullName>
    </submittedName>
</protein>
<evidence type="ECO:0000313" key="3">
    <source>
        <dbReference type="EMBL" id="AKF04529.1"/>
    </source>
</evidence>
<dbReference type="Gene3D" id="3.40.50.720">
    <property type="entry name" value="NAD(P)-binding Rossmann-like Domain"/>
    <property type="match status" value="1"/>
</dbReference>
<dbReference type="InterPro" id="IPR020904">
    <property type="entry name" value="Sc_DH/Rdtase_CS"/>
</dbReference>
<dbReference type="RefSeq" id="WP_053231862.1">
    <property type="nucleotide sequence ID" value="NZ_CP011125.1"/>
</dbReference>
<dbReference type="PANTHER" id="PTHR42879">
    <property type="entry name" value="3-OXOACYL-(ACYL-CARRIER-PROTEIN) REDUCTASE"/>
    <property type="match status" value="1"/>
</dbReference>
<evidence type="ECO:0000256" key="1">
    <source>
        <dbReference type="ARBA" id="ARBA00006484"/>
    </source>
</evidence>
<dbReference type="InterPro" id="IPR050259">
    <property type="entry name" value="SDR"/>
</dbReference>
<name>A0A0F6SE40_9BACT</name>
<dbReference type="SUPFAM" id="SSF51735">
    <property type="entry name" value="NAD(P)-binding Rossmann-fold domains"/>
    <property type="match status" value="1"/>
</dbReference>
<accession>A0A0F6SE40</accession>
<dbReference type="PRINTS" id="PR00081">
    <property type="entry name" value="GDHRDH"/>
</dbReference>
<dbReference type="Proteomes" id="UP000034883">
    <property type="component" value="Chromosome"/>
</dbReference>
<dbReference type="OrthoDB" id="9804774at2"/>
<dbReference type="PRINTS" id="PR00080">
    <property type="entry name" value="SDRFAMILY"/>
</dbReference>
<dbReference type="FunFam" id="3.40.50.720:FF:000084">
    <property type="entry name" value="Short-chain dehydrogenase reductase"/>
    <property type="match status" value="1"/>
</dbReference>
<keyword evidence="4" id="KW-1185">Reference proteome</keyword>
<dbReference type="AlphaFoldDB" id="A0A0F6SE40"/>
<proteinExistence type="inferred from homology"/>
<dbReference type="KEGG" id="samy:DB32_001678"/>
<organism evidence="3 4">
    <name type="scientific">Sandaracinus amylolyticus</name>
    <dbReference type="NCBI Taxonomy" id="927083"/>
    <lineage>
        <taxon>Bacteria</taxon>
        <taxon>Pseudomonadati</taxon>
        <taxon>Myxococcota</taxon>
        <taxon>Polyangia</taxon>
        <taxon>Polyangiales</taxon>
        <taxon>Sandaracinaceae</taxon>
        <taxon>Sandaracinus</taxon>
    </lineage>
</organism>
<comment type="similarity">
    <text evidence="1 2">Belongs to the short-chain dehydrogenases/reductases (SDR) family.</text>
</comment>
<sequence length="268" mass="28322">MDLQLEDRVALVTGSTAGIGAAIAEGLAREGATVVVHGRSQERAEAVVERIRIAGGTAHVALGDLRGDEGARAVLDQVRAVVDRVDILVNNVGGSDTSKGSWLDTTLDEWSDAYDANTLAAVRLVRALVPAMKARGWGRVIQISSRNAISPYANMPAYGAAKAALNNMTLSLSKELAFTGVTANAVMPGLIETDQVTQFLRGIAAREGWGEDLARAREHLLANVARQTVRRLGRPEDVAAYVCYVASPLSDFMTGSVVRIDGGSTPTL</sequence>
<gene>
    <name evidence="3" type="ORF">DB32_001678</name>
</gene>
<dbReference type="InterPro" id="IPR002347">
    <property type="entry name" value="SDR_fam"/>
</dbReference>
<evidence type="ECO:0000256" key="2">
    <source>
        <dbReference type="RuleBase" id="RU000363"/>
    </source>
</evidence>
<dbReference type="Pfam" id="PF00106">
    <property type="entry name" value="adh_short"/>
    <property type="match status" value="1"/>
</dbReference>
<dbReference type="GO" id="GO:0032787">
    <property type="term" value="P:monocarboxylic acid metabolic process"/>
    <property type="evidence" value="ECO:0007669"/>
    <property type="project" value="UniProtKB-ARBA"/>
</dbReference>
<dbReference type="PROSITE" id="PS00061">
    <property type="entry name" value="ADH_SHORT"/>
    <property type="match status" value="1"/>
</dbReference>